<evidence type="ECO:0000259" key="1">
    <source>
        <dbReference type="PROSITE" id="PS50011"/>
    </source>
</evidence>
<evidence type="ECO:0000313" key="2">
    <source>
        <dbReference type="EMBL" id="RIB16489.1"/>
    </source>
</evidence>
<dbReference type="AlphaFoldDB" id="A0A397V6F2"/>
<keyword evidence="2" id="KW-0418">Kinase</keyword>
<dbReference type="InterPro" id="IPR011009">
    <property type="entry name" value="Kinase-like_dom_sf"/>
</dbReference>
<dbReference type="InterPro" id="IPR000719">
    <property type="entry name" value="Prot_kinase_dom"/>
</dbReference>
<protein>
    <submittedName>
        <fullName evidence="2">Kinase-like domain-containing protein</fullName>
    </submittedName>
</protein>
<keyword evidence="3" id="KW-1185">Reference proteome</keyword>
<dbReference type="Pfam" id="PF00069">
    <property type="entry name" value="Pkinase"/>
    <property type="match status" value="1"/>
</dbReference>
<dbReference type="PROSITE" id="PS50011">
    <property type="entry name" value="PROTEIN_KINASE_DOM"/>
    <property type="match status" value="1"/>
</dbReference>
<dbReference type="Gene3D" id="1.10.510.10">
    <property type="entry name" value="Transferase(Phosphotransferase) domain 1"/>
    <property type="match status" value="1"/>
</dbReference>
<organism evidence="2 3">
    <name type="scientific">Gigaspora rosea</name>
    <dbReference type="NCBI Taxonomy" id="44941"/>
    <lineage>
        <taxon>Eukaryota</taxon>
        <taxon>Fungi</taxon>
        <taxon>Fungi incertae sedis</taxon>
        <taxon>Mucoromycota</taxon>
        <taxon>Glomeromycotina</taxon>
        <taxon>Glomeromycetes</taxon>
        <taxon>Diversisporales</taxon>
        <taxon>Gigasporaceae</taxon>
        <taxon>Gigaspora</taxon>
    </lineage>
</organism>
<comment type="caution">
    <text evidence="2">The sequence shown here is derived from an EMBL/GenBank/DDBJ whole genome shotgun (WGS) entry which is preliminary data.</text>
</comment>
<dbReference type="EMBL" id="QKWP01000672">
    <property type="protein sequence ID" value="RIB16489.1"/>
    <property type="molecule type" value="Genomic_DNA"/>
</dbReference>
<dbReference type="OrthoDB" id="10261027at2759"/>
<proteinExistence type="predicted"/>
<evidence type="ECO:0000313" key="3">
    <source>
        <dbReference type="Proteomes" id="UP000266673"/>
    </source>
</evidence>
<keyword evidence="2" id="KW-0808">Transferase</keyword>
<accession>A0A397V6F2</accession>
<feature type="domain" description="Protein kinase" evidence="1">
    <location>
        <begin position="1"/>
        <end position="99"/>
    </location>
</feature>
<dbReference type="PANTHER" id="PTHR45707">
    <property type="entry name" value="C2 CALCIUM/LIPID-BINDING PLANT PHOSPHORIBOSYLTRANSFERASE FAMILY PROTEIN"/>
    <property type="match status" value="1"/>
</dbReference>
<dbReference type="SUPFAM" id="SSF56112">
    <property type="entry name" value="Protein kinase-like (PK-like)"/>
    <property type="match status" value="1"/>
</dbReference>
<gene>
    <name evidence="2" type="ORF">C2G38_2189815</name>
</gene>
<sequence length="99" mass="11628">MDIIIWFYNIRYANDGNLREYLKANFPRLLWADKLRIATEMVLGLLFLHNNDIFHRDLKILIHHGQPQIADFGLSKQIKETSTTSSSKIHGMLAYIELR</sequence>
<dbReference type="GO" id="GO:0005524">
    <property type="term" value="F:ATP binding"/>
    <property type="evidence" value="ECO:0007669"/>
    <property type="project" value="InterPro"/>
</dbReference>
<name>A0A397V6F2_9GLOM</name>
<dbReference type="PANTHER" id="PTHR45707:SF80">
    <property type="entry name" value="PROTEIN KINASE DOMAIN-CONTAINING PROTEIN"/>
    <property type="match status" value="1"/>
</dbReference>
<dbReference type="GO" id="GO:0004672">
    <property type="term" value="F:protein kinase activity"/>
    <property type="evidence" value="ECO:0007669"/>
    <property type="project" value="InterPro"/>
</dbReference>
<reference evidence="2 3" key="1">
    <citation type="submission" date="2018-06" db="EMBL/GenBank/DDBJ databases">
        <title>Comparative genomics reveals the genomic features of Rhizophagus irregularis, R. cerebriforme, R. diaphanum and Gigaspora rosea, and their symbiotic lifestyle signature.</title>
        <authorList>
            <person name="Morin E."/>
            <person name="San Clemente H."/>
            <person name="Chen E.C.H."/>
            <person name="De La Providencia I."/>
            <person name="Hainaut M."/>
            <person name="Kuo A."/>
            <person name="Kohler A."/>
            <person name="Murat C."/>
            <person name="Tang N."/>
            <person name="Roy S."/>
            <person name="Loubradou J."/>
            <person name="Henrissat B."/>
            <person name="Grigoriev I.V."/>
            <person name="Corradi N."/>
            <person name="Roux C."/>
            <person name="Martin F.M."/>
        </authorList>
    </citation>
    <scope>NUCLEOTIDE SEQUENCE [LARGE SCALE GENOMIC DNA]</scope>
    <source>
        <strain evidence="2 3">DAOM 194757</strain>
    </source>
</reference>
<dbReference type="Proteomes" id="UP000266673">
    <property type="component" value="Unassembled WGS sequence"/>
</dbReference>